<dbReference type="InterPro" id="IPR003593">
    <property type="entry name" value="AAA+_ATPase"/>
</dbReference>
<name>A0A4T2GM91_STRSU</name>
<dbReference type="InterPro" id="IPR051162">
    <property type="entry name" value="T4SS_component"/>
</dbReference>
<proteinExistence type="predicted"/>
<feature type="domain" description="AAA+ ATPase" evidence="2">
    <location>
        <begin position="21"/>
        <end position="324"/>
    </location>
</feature>
<dbReference type="Proteomes" id="UP000305165">
    <property type="component" value="Unassembled WGS sequence"/>
</dbReference>
<dbReference type="SUPFAM" id="SSF52540">
    <property type="entry name" value="P-loop containing nucleoside triphosphate hydrolases"/>
    <property type="match status" value="1"/>
</dbReference>
<evidence type="ECO:0000256" key="1">
    <source>
        <dbReference type="SAM" id="MobiDB-lite"/>
    </source>
</evidence>
<comment type="caution">
    <text evidence="3">The sequence shown here is derived from an EMBL/GenBank/DDBJ whole genome shotgun (WGS) entry which is preliminary data.</text>
</comment>
<dbReference type="OrthoDB" id="9758751at2"/>
<gene>
    <name evidence="3" type="ORF">FAJ39_06225</name>
</gene>
<feature type="region of interest" description="Disordered" evidence="1">
    <location>
        <begin position="435"/>
        <end position="491"/>
    </location>
</feature>
<dbReference type="AlphaFoldDB" id="A0A4T2GM91"/>
<dbReference type="PANTHER" id="PTHR30121">
    <property type="entry name" value="UNCHARACTERIZED PROTEIN YJGR-RELATED"/>
    <property type="match status" value="1"/>
</dbReference>
<dbReference type="EMBL" id="SSXO01000003">
    <property type="protein sequence ID" value="TIH99791.1"/>
    <property type="molecule type" value="Genomic_DNA"/>
</dbReference>
<protein>
    <submittedName>
        <fullName evidence="3">DUF853 family protein</fullName>
    </submittedName>
</protein>
<evidence type="ECO:0000313" key="4">
    <source>
        <dbReference type="Proteomes" id="UP000305165"/>
    </source>
</evidence>
<dbReference type="Pfam" id="PF05872">
    <property type="entry name" value="HerA_C"/>
    <property type="match status" value="1"/>
</dbReference>
<feature type="compositionally biased region" description="Basic and acidic residues" evidence="1">
    <location>
        <begin position="436"/>
        <end position="468"/>
    </location>
</feature>
<accession>A0A4T2GM91</accession>
<dbReference type="SMART" id="SM00382">
    <property type="entry name" value="AAA"/>
    <property type="match status" value="1"/>
</dbReference>
<dbReference type="PANTHER" id="PTHR30121:SF6">
    <property type="entry name" value="SLR6007 PROTEIN"/>
    <property type="match status" value="1"/>
</dbReference>
<organism evidence="3 4">
    <name type="scientific">Streptococcus suis</name>
    <dbReference type="NCBI Taxonomy" id="1307"/>
    <lineage>
        <taxon>Bacteria</taxon>
        <taxon>Bacillati</taxon>
        <taxon>Bacillota</taxon>
        <taxon>Bacilli</taxon>
        <taxon>Lactobacillales</taxon>
        <taxon>Streptococcaceae</taxon>
        <taxon>Streptococcus</taxon>
    </lineage>
</organism>
<feature type="compositionally biased region" description="Basic and acidic residues" evidence="1">
    <location>
        <begin position="477"/>
        <end position="487"/>
    </location>
</feature>
<dbReference type="Gene3D" id="3.40.50.300">
    <property type="entry name" value="P-loop containing nucleotide triphosphate hydrolases"/>
    <property type="match status" value="2"/>
</dbReference>
<evidence type="ECO:0000313" key="3">
    <source>
        <dbReference type="EMBL" id="TIH99791.1"/>
    </source>
</evidence>
<sequence>MSQTIAFGYGKTIAEIPLKRLNRHGIIAGATGTGKTVTLKVLAEQLSDAGIPVFLADIKGDLTSLAAENSKEIDPGRLEATQYGDYQPAAYPVELWDVLGQEGIPVRMTISEMGPVLLTRILGLNETQESILNIVFSVADQEGLLLLDLMDLRAMLNYVAEKAEELSKYYGNIPARSVGAILRSLVVLEQQGGNQFFGEPSLEIADLMRTSSDGRGVINILNAKDLFNQPTLYSTVLLSLLTELYESLPEEGDLDKPKLVFFFDEAHVLFKDAPKVLLEKIELIVRLIRSKGVGVFFVTQNPTDIPDSVAAQLGNRIQHGLRAFTPKELKTVTTVAETFRQEEGLDLAKVIQELQVGEAVVSTLQEDGTPSLADRVLIYPPKSLLGTVEPTTVLNLINKSSLLDKYAEMVDRQSAHEQITALTQEKEAALLQAAEEAEKKKQAEKEAKEAEKEAQAAAKAREKAEKAAQKASQPTSRRTDSTMDRFTKNLMSQVGREVGRVVTRGILGMLKGK</sequence>
<dbReference type="InterPro" id="IPR027417">
    <property type="entry name" value="P-loop_NTPase"/>
</dbReference>
<reference evidence="3 4" key="1">
    <citation type="submission" date="2019-04" db="EMBL/GenBank/DDBJ databases">
        <title>Genome analysis of Streptococcus suis strain WUSS424.</title>
        <authorList>
            <person name="Chen H."/>
            <person name="Gao X."/>
            <person name="Wu Z."/>
        </authorList>
    </citation>
    <scope>NUCLEOTIDE SEQUENCE [LARGE SCALE GENOMIC DNA]</scope>
    <source>
        <strain evidence="3 4">WUSS424</strain>
    </source>
</reference>
<evidence type="ECO:0000259" key="2">
    <source>
        <dbReference type="SMART" id="SM00382"/>
    </source>
</evidence>
<dbReference type="InterPro" id="IPR033186">
    <property type="entry name" value="HerA_C"/>
</dbReference>